<reference evidence="2 3" key="1">
    <citation type="submission" date="2018-10" db="EMBL/GenBank/DDBJ databases">
        <authorList>
            <consortium name="Pathogen Informatics"/>
        </authorList>
    </citation>
    <scope>NUCLEOTIDE SEQUENCE [LARGE SCALE GENOMIC DNA]</scope>
</reference>
<dbReference type="EMBL" id="UXSR01001896">
    <property type="protein sequence ID" value="VDD78585.1"/>
    <property type="molecule type" value="Genomic_DNA"/>
</dbReference>
<keyword evidence="3" id="KW-1185">Reference proteome</keyword>
<dbReference type="AlphaFoldDB" id="A0A0R3UCD9"/>
<reference evidence="4" key="2">
    <citation type="submission" date="2019-11" db="UniProtKB">
        <authorList>
            <consortium name="WormBaseParasite"/>
        </authorList>
    </citation>
    <scope>IDENTIFICATION</scope>
</reference>
<feature type="region of interest" description="Disordered" evidence="1">
    <location>
        <begin position="1"/>
        <end position="29"/>
    </location>
</feature>
<gene>
    <name evidence="2" type="ORF">MCOS_LOCUS4588</name>
</gene>
<proteinExistence type="predicted"/>
<sequence>MVGGRTKDKDCGFDHHRGEHSSDDLRPPQHDFSILSFEAQVIGIGCGKEVTPLLATQLQATCGVRYGTGPDRR</sequence>
<evidence type="ECO:0000313" key="2">
    <source>
        <dbReference type="EMBL" id="VDD78585.1"/>
    </source>
</evidence>
<dbReference type="Proteomes" id="UP000267029">
    <property type="component" value="Unassembled WGS sequence"/>
</dbReference>
<accession>A0A0R3UCD9</accession>
<organism evidence="4">
    <name type="scientific">Mesocestoides corti</name>
    <name type="common">Flatworm</name>
    <dbReference type="NCBI Taxonomy" id="53468"/>
    <lineage>
        <taxon>Eukaryota</taxon>
        <taxon>Metazoa</taxon>
        <taxon>Spiralia</taxon>
        <taxon>Lophotrochozoa</taxon>
        <taxon>Platyhelminthes</taxon>
        <taxon>Cestoda</taxon>
        <taxon>Eucestoda</taxon>
        <taxon>Cyclophyllidea</taxon>
        <taxon>Mesocestoididae</taxon>
        <taxon>Mesocestoides</taxon>
    </lineage>
</organism>
<dbReference type="WBParaSite" id="MCU_013416-RA">
    <property type="protein sequence ID" value="MCU_013416-RA"/>
    <property type="gene ID" value="MCU_013416"/>
</dbReference>
<evidence type="ECO:0000256" key="1">
    <source>
        <dbReference type="SAM" id="MobiDB-lite"/>
    </source>
</evidence>
<evidence type="ECO:0000313" key="3">
    <source>
        <dbReference type="Proteomes" id="UP000267029"/>
    </source>
</evidence>
<evidence type="ECO:0000313" key="4">
    <source>
        <dbReference type="WBParaSite" id="MCU_013416-RA"/>
    </source>
</evidence>
<protein>
    <submittedName>
        <fullName evidence="4">XdhC_CoxI domain-containing protein</fullName>
    </submittedName>
</protein>
<name>A0A0R3UCD9_MESCO</name>